<organism evidence="7 8">
    <name type="scientific">Ficus carica</name>
    <name type="common">Common fig</name>
    <dbReference type="NCBI Taxonomy" id="3494"/>
    <lineage>
        <taxon>Eukaryota</taxon>
        <taxon>Viridiplantae</taxon>
        <taxon>Streptophyta</taxon>
        <taxon>Embryophyta</taxon>
        <taxon>Tracheophyta</taxon>
        <taxon>Spermatophyta</taxon>
        <taxon>Magnoliopsida</taxon>
        <taxon>eudicotyledons</taxon>
        <taxon>Gunneridae</taxon>
        <taxon>Pentapetalae</taxon>
        <taxon>rosids</taxon>
        <taxon>fabids</taxon>
        <taxon>Rosales</taxon>
        <taxon>Moraceae</taxon>
        <taxon>Ficeae</taxon>
        <taxon>Ficus</taxon>
    </lineage>
</organism>
<evidence type="ECO:0000256" key="6">
    <source>
        <dbReference type="SAM" id="Phobius"/>
    </source>
</evidence>
<gene>
    <name evidence="7" type="ORF">TIFTF001_019725</name>
</gene>
<reference evidence="7" key="1">
    <citation type="submission" date="2023-07" db="EMBL/GenBank/DDBJ databases">
        <title>draft genome sequence of fig (Ficus carica).</title>
        <authorList>
            <person name="Takahashi T."/>
            <person name="Nishimura K."/>
        </authorList>
    </citation>
    <scope>NUCLEOTIDE SEQUENCE</scope>
</reference>
<dbReference type="InterPro" id="IPR000109">
    <property type="entry name" value="POT_fam"/>
</dbReference>
<dbReference type="Gramene" id="FCD_00017078-RA">
    <property type="protein sequence ID" value="FCD_00017078-RA:cds"/>
    <property type="gene ID" value="FCD_00017078"/>
</dbReference>
<dbReference type="GO" id="GO:0022857">
    <property type="term" value="F:transmembrane transporter activity"/>
    <property type="evidence" value="ECO:0007669"/>
    <property type="project" value="InterPro"/>
</dbReference>
<keyword evidence="8" id="KW-1185">Reference proteome</keyword>
<dbReference type="Gene3D" id="1.20.1250.20">
    <property type="entry name" value="MFS general substrate transporter like domains"/>
    <property type="match status" value="1"/>
</dbReference>
<sequence length="172" mass="19338">MIKNHEKELTPEGLASKPWSLCTVKQVEELKSLLKVLPIWSTGIFIAATTSQHSFSLIQASTTNRHLTTNFQIPAGSFVVFSILTLLIWVAHLRQGHRPDPLAPHKAPPRDHLEAEDGDKPGNLLYYHFSGGNSGDQEKKPRKPWRSHVRRVACASVLPHRIGRGFQRNRAD</sequence>
<evidence type="ECO:0000256" key="1">
    <source>
        <dbReference type="ARBA" id="ARBA00004141"/>
    </source>
</evidence>
<accession>A0AA88AQU5</accession>
<evidence type="ECO:0000313" key="8">
    <source>
        <dbReference type="Proteomes" id="UP001187192"/>
    </source>
</evidence>
<evidence type="ECO:0000313" key="7">
    <source>
        <dbReference type="EMBL" id="GMN50563.1"/>
    </source>
</evidence>
<keyword evidence="3 6" id="KW-0812">Transmembrane</keyword>
<dbReference type="PANTHER" id="PTHR11654">
    <property type="entry name" value="OLIGOPEPTIDE TRANSPORTER-RELATED"/>
    <property type="match status" value="1"/>
</dbReference>
<dbReference type="Proteomes" id="UP001187192">
    <property type="component" value="Unassembled WGS sequence"/>
</dbReference>
<evidence type="ECO:0000256" key="5">
    <source>
        <dbReference type="ARBA" id="ARBA00023136"/>
    </source>
</evidence>
<comment type="subcellular location">
    <subcellularLocation>
        <location evidence="1">Membrane</location>
        <topology evidence="1">Multi-pass membrane protein</topology>
    </subcellularLocation>
</comment>
<evidence type="ECO:0000256" key="4">
    <source>
        <dbReference type="ARBA" id="ARBA00022989"/>
    </source>
</evidence>
<feature type="transmembrane region" description="Helical" evidence="6">
    <location>
        <begin position="71"/>
        <end position="91"/>
    </location>
</feature>
<dbReference type="AlphaFoldDB" id="A0AA88AQU5"/>
<evidence type="ECO:0000256" key="3">
    <source>
        <dbReference type="ARBA" id="ARBA00022692"/>
    </source>
</evidence>
<keyword evidence="4 6" id="KW-1133">Transmembrane helix</keyword>
<dbReference type="Pfam" id="PF00854">
    <property type="entry name" value="PTR2"/>
    <property type="match status" value="1"/>
</dbReference>
<proteinExistence type="inferred from homology"/>
<name>A0AA88AQU5_FICCA</name>
<comment type="caution">
    <text evidence="7">The sequence shown here is derived from an EMBL/GenBank/DDBJ whole genome shotgun (WGS) entry which is preliminary data.</text>
</comment>
<keyword evidence="5 6" id="KW-0472">Membrane</keyword>
<comment type="similarity">
    <text evidence="2">Belongs to the major facilitator superfamily. Proton-dependent oligopeptide transporter (POT/PTR) (TC 2.A.17) family.</text>
</comment>
<dbReference type="GO" id="GO:0016020">
    <property type="term" value="C:membrane"/>
    <property type="evidence" value="ECO:0007669"/>
    <property type="project" value="UniProtKB-SubCell"/>
</dbReference>
<dbReference type="EMBL" id="BTGU01000034">
    <property type="protein sequence ID" value="GMN50563.1"/>
    <property type="molecule type" value="Genomic_DNA"/>
</dbReference>
<protein>
    <submittedName>
        <fullName evidence="7">Uncharacterized protein</fullName>
    </submittedName>
</protein>
<evidence type="ECO:0000256" key="2">
    <source>
        <dbReference type="ARBA" id="ARBA00005982"/>
    </source>
</evidence>
<feature type="transmembrane region" description="Helical" evidence="6">
    <location>
        <begin position="33"/>
        <end position="51"/>
    </location>
</feature>
<dbReference type="InterPro" id="IPR036259">
    <property type="entry name" value="MFS_trans_sf"/>
</dbReference>